<reference evidence="2" key="1">
    <citation type="submission" date="2018-01" db="EMBL/GenBank/DDBJ databases">
        <authorList>
            <person name="Mao J.F."/>
        </authorList>
    </citation>
    <scope>NUCLEOTIDE SEQUENCE</scope>
    <source>
        <strain evidence="2">Huo1</strain>
        <tissue evidence="2">Leaf</tissue>
    </source>
</reference>
<dbReference type="Pfam" id="PF12776">
    <property type="entry name" value="Myb_DNA-bind_3"/>
    <property type="match status" value="1"/>
</dbReference>
<gene>
    <name evidence="2" type="ORF">SASPL_118553</name>
</gene>
<reference evidence="2" key="2">
    <citation type="submission" date="2020-08" db="EMBL/GenBank/DDBJ databases">
        <title>Plant Genome Project.</title>
        <authorList>
            <person name="Zhang R.-G."/>
        </authorList>
    </citation>
    <scope>NUCLEOTIDE SEQUENCE</scope>
    <source>
        <strain evidence="2">Huo1</strain>
        <tissue evidence="2">Leaf</tissue>
    </source>
</reference>
<protein>
    <recommendedName>
        <fullName evidence="1">Myb/SANT-like domain-containing protein</fullName>
    </recommendedName>
</protein>
<keyword evidence="3" id="KW-1185">Reference proteome</keyword>
<dbReference type="InterPro" id="IPR024752">
    <property type="entry name" value="Myb/SANT-like_dom"/>
</dbReference>
<comment type="caution">
    <text evidence="2">The sequence shown here is derived from an EMBL/GenBank/DDBJ whole genome shotgun (WGS) entry which is preliminary data.</text>
</comment>
<name>A0A8X8ZYI9_SALSN</name>
<dbReference type="Proteomes" id="UP000298416">
    <property type="component" value="Unassembled WGS sequence"/>
</dbReference>
<dbReference type="EMBL" id="PNBA02000006">
    <property type="protein sequence ID" value="KAG6421992.1"/>
    <property type="molecule type" value="Genomic_DNA"/>
</dbReference>
<feature type="domain" description="Myb/SANT-like" evidence="1">
    <location>
        <begin position="15"/>
        <end position="107"/>
    </location>
</feature>
<dbReference type="AlphaFoldDB" id="A0A8X8ZYI9"/>
<evidence type="ECO:0000313" key="2">
    <source>
        <dbReference type="EMBL" id="KAG6421992.1"/>
    </source>
</evidence>
<accession>A0A8X8ZYI9</accession>
<proteinExistence type="predicted"/>
<sequence>MDIPPQAIFFFKGKWSVELDNQLLCELVRVKEEHGDLHSGLPDEALVAARVKVEAMAANKFSVDELHTRVHFLASRYKTFHMLVSTPGVWWYPNMNVVDAADTVWRKVMKEYPLSAAYYHEDEPEYRRLTSVFGPLDVKQEGSDELNVAVPKEVIVLSDTTIPQHEVKRKLFDDEVESSDRESSNKPPTVFYVPGPRGKAIMKMPPSAFIAGQPPCPYSNGITRWIVRSVQ</sequence>
<organism evidence="2">
    <name type="scientific">Salvia splendens</name>
    <name type="common">Scarlet sage</name>
    <dbReference type="NCBI Taxonomy" id="180675"/>
    <lineage>
        <taxon>Eukaryota</taxon>
        <taxon>Viridiplantae</taxon>
        <taxon>Streptophyta</taxon>
        <taxon>Embryophyta</taxon>
        <taxon>Tracheophyta</taxon>
        <taxon>Spermatophyta</taxon>
        <taxon>Magnoliopsida</taxon>
        <taxon>eudicotyledons</taxon>
        <taxon>Gunneridae</taxon>
        <taxon>Pentapetalae</taxon>
        <taxon>asterids</taxon>
        <taxon>lamiids</taxon>
        <taxon>Lamiales</taxon>
        <taxon>Lamiaceae</taxon>
        <taxon>Nepetoideae</taxon>
        <taxon>Mentheae</taxon>
        <taxon>Salviinae</taxon>
        <taxon>Salvia</taxon>
        <taxon>Salvia subgen. Calosphace</taxon>
        <taxon>core Calosphace</taxon>
    </lineage>
</organism>
<evidence type="ECO:0000313" key="3">
    <source>
        <dbReference type="Proteomes" id="UP000298416"/>
    </source>
</evidence>
<evidence type="ECO:0000259" key="1">
    <source>
        <dbReference type="Pfam" id="PF12776"/>
    </source>
</evidence>